<evidence type="ECO:0000256" key="2">
    <source>
        <dbReference type="ARBA" id="ARBA00022603"/>
    </source>
</evidence>
<reference evidence="5 6" key="1">
    <citation type="journal article" date="2007" name="Science">
        <title>Sea anemone genome reveals ancestral eumetazoan gene repertoire and genomic organization.</title>
        <authorList>
            <person name="Putnam N.H."/>
            <person name="Srivastava M."/>
            <person name="Hellsten U."/>
            <person name="Dirks B."/>
            <person name="Chapman J."/>
            <person name="Salamov A."/>
            <person name="Terry A."/>
            <person name="Shapiro H."/>
            <person name="Lindquist E."/>
            <person name="Kapitonov V.V."/>
            <person name="Jurka J."/>
            <person name="Genikhovich G."/>
            <person name="Grigoriev I.V."/>
            <person name="Lucas S.M."/>
            <person name="Steele R.E."/>
            <person name="Finnerty J.R."/>
            <person name="Technau U."/>
            <person name="Martindale M.Q."/>
            <person name="Rokhsar D.S."/>
        </authorList>
    </citation>
    <scope>NUCLEOTIDE SEQUENCE [LARGE SCALE GENOMIC DNA]</scope>
    <source>
        <strain evidence="6">CH2 X CH6</strain>
    </source>
</reference>
<evidence type="ECO:0000313" key="6">
    <source>
        <dbReference type="Proteomes" id="UP000001593"/>
    </source>
</evidence>
<evidence type="ECO:0000313" key="5">
    <source>
        <dbReference type="EMBL" id="EDO42675.1"/>
    </source>
</evidence>
<organism evidence="5 6">
    <name type="scientific">Nematostella vectensis</name>
    <name type="common">Starlet sea anemone</name>
    <dbReference type="NCBI Taxonomy" id="45351"/>
    <lineage>
        <taxon>Eukaryota</taxon>
        <taxon>Metazoa</taxon>
        <taxon>Cnidaria</taxon>
        <taxon>Anthozoa</taxon>
        <taxon>Hexacorallia</taxon>
        <taxon>Actiniaria</taxon>
        <taxon>Edwardsiidae</taxon>
        <taxon>Nematostella</taxon>
    </lineage>
</organism>
<comment type="similarity">
    <text evidence="1">Belongs to the methyltransferase superfamily.</text>
</comment>
<keyword evidence="2" id="KW-0489">Methyltransferase</keyword>
<dbReference type="OrthoDB" id="506498at2759"/>
<evidence type="ECO:0000256" key="3">
    <source>
        <dbReference type="ARBA" id="ARBA00022679"/>
    </source>
</evidence>
<dbReference type="GO" id="GO:0032259">
    <property type="term" value="P:methylation"/>
    <property type="evidence" value="ECO:0007669"/>
    <property type="project" value="UniProtKB-KW"/>
</dbReference>
<sequence length="279" mass="31609">MASEVKLGSRFTDSKTYENVRPSYTREPVEFLLKKIGALNEDGTPCNREFKILELGAGTGKFTRVVMEVLEKNPNFQVIASEPLPEMCHKFKEVLPGVEVMQFAAEDIPFPDATFDSVLASSSIHWFSNHKSMQEIHRVLKSAGTLGVAYIFPAVGSSLWIKETLEYLDPVYKRNGILWPALHHSKVIEQVPLDLYFEIGSSCFSTSRNVNTQSMFSYLLSYSSVASLSEEEKEAFKLHYNKTIDKYFTATGKQLQSLEFDMLINCFKRTSNDKNLGLK</sequence>
<dbReference type="Pfam" id="PF08241">
    <property type="entry name" value="Methyltransf_11"/>
    <property type="match status" value="1"/>
</dbReference>
<dbReference type="CDD" id="cd02440">
    <property type="entry name" value="AdoMet_MTases"/>
    <property type="match status" value="1"/>
</dbReference>
<feature type="domain" description="Methyltransferase type 11" evidence="4">
    <location>
        <begin position="53"/>
        <end position="146"/>
    </location>
</feature>
<evidence type="ECO:0000256" key="1">
    <source>
        <dbReference type="ARBA" id="ARBA00008361"/>
    </source>
</evidence>
<dbReference type="InParanoid" id="A7S108"/>
<dbReference type="InterPro" id="IPR013216">
    <property type="entry name" value="Methyltransf_11"/>
</dbReference>
<dbReference type="HOGENOM" id="CLU_998544_0_0_1"/>
<dbReference type="eggNOG" id="KOG3010">
    <property type="taxonomic scope" value="Eukaryota"/>
</dbReference>
<keyword evidence="6" id="KW-1185">Reference proteome</keyword>
<dbReference type="PhylomeDB" id="A7S108"/>
<dbReference type="STRING" id="45351.A7S108"/>
<protein>
    <recommendedName>
        <fullName evidence="4">Methyltransferase type 11 domain-containing protein</fullName>
    </recommendedName>
</protein>
<dbReference type="PANTHER" id="PTHR44942:SF4">
    <property type="entry name" value="METHYLTRANSFERASE TYPE 11 DOMAIN-CONTAINING PROTEIN"/>
    <property type="match status" value="1"/>
</dbReference>
<evidence type="ECO:0000259" key="4">
    <source>
        <dbReference type="Pfam" id="PF08241"/>
    </source>
</evidence>
<dbReference type="Proteomes" id="UP000001593">
    <property type="component" value="Unassembled WGS sequence"/>
</dbReference>
<accession>A7S108</accession>
<dbReference type="SUPFAM" id="SSF53335">
    <property type="entry name" value="S-adenosyl-L-methionine-dependent methyltransferases"/>
    <property type="match status" value="1"/>
</dbReference>
<name>A7S108_NEMVE</name>
<dbReference type="InterPro" id="IPR051052">
    <property type="entry name" value="Diverse_substrate_MTase"/>
</dbReference>
<dbReference type="Gene3D" id="3.40.50.150">
    <property type="entry name" value="Vaccinia Virus protein VP39"/>
    <property type="match status" value="1"/>
</dbReference>
<dbReference type="AlphaFoldDB" id="A7S108"/>
<dbReference type="KEGG" id="nve:5514561"/>
<dbReference type="GO" id="GO:0008168">
    <property type="term" value="F:methyltransferase activity"/>
    <property type="evidence" value="ECO:0000318"/>
    <property type="project" value="GO_Central"/>
</dbReference>
<proteinExistence type="inferred from homology"/>
<dbReference type="PANTHER" id="PTHR44942">
    <property type="entry name" value="METHYLTRANSF_11 DOMAIN-CONTAINING PROTEIN"/>
    <property type="match status" value="1"/>
</dbReference>
<dbReference type="EMBL" id="DS469562">
    <property type="protein sequence ID" value="EDO42675.1"/>
    <property type="molecule type" value="Genomic_DNA"/>
</dbReference>
<keyword evidence="3" id="KW-0808">Transferase</keyword>
<gene>
    <name evidence="5" type="ORF">NEMVEDRAFT_v1g242091</name>
</gene>
<dbReference type="OMA" id="NCITWPL"/>
<dbReference type="InterPro" id="IPR029063">
    <property type="entry name" value="SAM-dependent_MTases_sf"/>
</dbReference>
<dbReference type="GO" id="GO:0008757">
    <property type="term" value="F:S-adenosylmethionine-dependent methyltransferase activity"/>
    <property type="evidence" value="ECO:0007669"/>
    <property type="project" value="InterPro"/>
</dbReference>